<dbReference type="Pfam" id="PF13577">
    <property type="entry name" value="SnoaL_4"/>
    <property type="match status" value="1"/>
</dbReference>
<evidence type="ECO:0000259" key="1">
    <source>
        <dbReference type="Pfam" id="PF13577"/>
    </source>
</evidence>
<protein>
    <submittedName>
        <fullName evidence="2">Polyketide cyclase</fullName>
    </submittedName>
</protein>
<accession>A0ABQ2JP13</accession>
<proteinExistence type="predicted"/>
<name>A0ABQ2JP13_9SPHN</name>
<dbReference type="Proteomes" id="UP000605099">
    <property type="component" value="Unassembled WGS sequence"/>
</dbReference>
<comment type="caution">
    <text evidence="2">The sequence shown here is derived from an EMBL/GenBank/DDBJ whole genome shotgun (WGS) entry which is preliminary data.</text>
</comment>
<feature type="domain" description="SnoaL-like" evidence="1">
    <location>
        <begin position="14"/>
        <end position="137"/>
    </location>
</feature>
<sequence length="147" mass="16663">MRAHGNLIRQMPVSAEDEREICGVLLRYATGIDTRDWPLFRSCFSPDLEADYGTFGTWHGPREIVEYMEGAHRHLGATMHRITNIVIESRNGEVIAHSYVDAILTEATQGGHTHRAAGFYDDTLIRTSDGWKISRRRFTMVKAGLDD</sequence>
<reference evidence="3" key="1">
    <citation type="journal article" date="2019" name="Int. J. Syst. Evol. Microbiol.">
        <title>The Global Catalogue of Microorganisms (GCM) 10K type strain sequencing project: providing services to taxonomists for standard genome sequencing and annotation.</title>
        <authorList>
            <consortium name="The Broad Institute Genomics Platform"/>
            <consortium name="The Broad Institute Genome Sequencing Center for Infectious Disease"/>
            <person name="Wu L."/>
            <person name="Ma J."/>
        </authorList>
    </citation>
    <scope>NUCLEOTIDE SEQUENCE [LARGE SCALE GENOMIC DNA]</scope>
    <source>
        <strain evidence="3">CGMCC 1.6784</strain>
    </source>
</reference>
<dbReference type="InterPro" id="IPR037401">
    <property type="entry name" value="SnoaL-like"/>
</dbReference>
<evidence type="ECO:0000313" key="3">
    <source>
        <dbReference type="Proteomes" id="UP000605099"/>
    </source>
</evidence>
<dbReference type="SUPFAM" id="SSF54427">
    <property type="entry name" value="NTF2-like"/>
    <property type="match status" value="1"/>
</dbReference>
<gene>
    <name evidence="2" type="ORF">GCM10011349_25110</name>
</gene>
<evidence type="ECO:0000313" key="2">
    <source>
        <dbReference type="EMBL" id="GGN52050.1"/>
    </source>
</evidence>
<dbReference type="Gene3D" id="3.10.450.50">
    <property type="match status" value="1"/>
</dbReference>
<dbReference type="InterPro" id="IPR032710">
    <property type="entry name" value="NTF2-like_dom_sf"/>
</dbReference>
<dbReference type="EMBL" id="BMLK01000011">
    <property type="protein sequence ID" value="GGN52050.1"/>
    <property type="molecule type" value="Genomic_DNA"/>
</dbReference>
<organism evidence="2 3">
    <name type="scientific">Novosphingobium indicum</name>
    <dbReference type="NCBI Taxonomy" id="462949"/>
    <lineage>
        <taxon>Bacteria</taxon>
        <taxon>Pseudomonadati</taxon>
        <taxon>Pseudomonadota</taxon>
        <taxon>Alphaproteobacteria</taxon>
        <taxon>Sphingomonadales</taxon>
        <taxon>Sphingomonadaceae</taxon>
        <taxon>Novosphingobium</taxon>
    </lineage>
</organism>
<keyword evidence="3" id="KW-1185">Reference proteome</keyword>